<gene>
    <name evidence="6" type="ORF">AAT16_12665</name>
    <name evidence="7" type="ORF">SAMN05216235_1098</name>
</gene>
<dbReference type="PANTHER" id="PTHR46112:SF10">
    <property type="entry name" value="DIPEPTIDASE YKVY-RELATED"/>
    <property type="match status" value="1"/>
</dbReference>
<dbReference type="AlphaFoldDB" id="A0A0F7HN20"/>
<evidence type="ECO:0000313" key="8">
    <source>
        <dbReference type="Proteomes" id="UP000034029"/>
    </source>
</evidence>
<keyword evidence="7" id="KW-0378">Hydrolase</keyword>
<proteinExistence type="inferred from homology"/>
<name>A0A0F7HN20_9STAP</name>
<dbReference type="InterPro" id="IPR036005">
    <property type="entry name" value="Creatinase/aminopeptidase-like"/>
</dbReference>
<dbReference type="InterPro" id="IPR000587">
    <property type="entry name" value="Creatinase_N"/>
</dbReference>
<dbReference type="PANTHER" id="PTHR46112">
    <property type="entry name" value="AMINOPEPTIDASE"/>
    <property type="match status" value="1"/>
</dbReference>
<reference evidence="7 9" key="3">
    <citation type="submission" date="2016-10" db="EMBL/GenBank/DDBJ databases">
        <authorList>
            <person name="Varghese N."/>
            <person name="Submissions S."/>
        </authorList>
    </citation>
    <scope>NUCLEOTIDE SEQUENCE [LARGE SCALE GENOMIC DNA]</scope>
    <source>
        <strain evidence="7 9">CGMCC 1.6501</strain>
    </source>
</reference>
<dbReference type="KEGG" id="shv:AAT16_12665"/>
<evidence type="ECO:0000313" key="6">
    <source>
        <dbReference type="EMBL" id="AKG74962.1"/>
    </source>
</evidence>
<dbReference type="EMBL" id="CP011366">
    <property type="protein sequence ID" value="AKG74962.1"/>
    <property type="molecule type" value="Genomic_DNA"/>
</dbReference>
<keyword evidence="3" id="KW-0464">Manganese</keyword>
<dbReference type="Proteomes" id="UP000183090">
    <property type="component" value="Unassembled WGS sequence"/>
</dbReference>
<sequence length="373" mass="41490">MTINYGFRKETVIPQFKNLEIDLAVITDPTNIYYLTGFYADPHERYMSLFIDTGSEETYLFLPALDKEIAAGIAKVDFIIPISDEQDPFTIIESNIKEKAAKIGIEMNVATVAHHNGLKGTFPNAEFIDIQPVINHQRAFKSREEIEGLKEAVNIIEKVLEDGLKTIKEGMTEADLVAEFEYLMKKYGAGGPSFSTMVLAGEKAALPHGTPGDRKLQNGDFLLIDFGVITRDRYCSDITRTFIIGEASDTQKEIYNIVKTSTQAGVDAVKAGVPLKEFDIAARSVIEENGYGEYFNNRVGHGLGIEVHEAPSIHHLNEDIAEKGMLFTIEPGIYIPGYGGVRIEEEVYINENGEAELLTTFPRDLQIIELSVK</sequence>
<comment type="similarity">
    <text evidence="2">Belongs to the peptidase M24B family.</text>
</comment>
<evidence type="ECO:0000313" key="9">
    <source>
        <dbReference type="Proteomes" id="UP000183090"/>
    </source>
</evidence>
<evidence type="ECO:0000313" key="7">
    <source>
        <dbReference type="EMBL" id="SFK67691.1"/>
    </source>
</evidence>
<feature type="domain" description="Creatinase N-terminal" evidence="5">
    <location>
        <begin position="10"/>
        <end position="139"/>
    </location>
</feature>
<dbReference type="EMBL" id="FOTB01000002">
    <property type="protein sequence ID" value="SFK67691.1"/>
    <property type="molecule type" value="Genomic_DNA"/>
</dbReference>
<dbReference type="OrthoDB" id="9806388at2"/>
<dbReference type="SUPFAM" id="SSF55920">
    <property type="entry name" value="Creatinase/aminopeptidase"/>
    <property type="match status" value="1"/>
</dbReference>
<dbReference type="SUPFAM" id="SSF53092">
    <property type="entry name" value="Creatinase/prolidase N-terminal domain"/>
    <property type="match status" value="1"/>
</dbReference>
<evidence type="ECO:0000256" key="2">
    <source>
        <dbReference type="ARBA" id="ARBA00008766"/>
    </source>
</evidence>
<dbReference type="GO" id="GO:0004177">
    <property type="term" value="F:aminopeptidase activity"/>
    <property type="evidence" value="ECO:0007669"/>
    <property type="project" value="UniProtKB-KW"/>
</dbReference>
<organism evidence="7 9">
    <name type="scientific">Salinicoccus halodurans</name>
    <dbReference type="NCBI Taxonomy" id="407035"/>
    <lineage>
        <taxon>Bacteria</taxon>
        <taxon>Bacillati</taxon>
        <taxon>Bacillota</taxon>
        <taxon>Bacilli</taxon>
        <taxon>Bacillales</taxon>
        <taxon>Staphylococcaceae</taxon>
        <taxon>Salinicoccus</taxon>
    </lineage>
</organism>
<accession>A0A0F7HN20</accession>
<reference evidence="8" key="2">
    <citation type="submission" date="2015-04" db="EMBL/GenBank/DDBJ databases">
        <title>Complete genome sequence of Salinicoccus halodurans strain H3B36, isolated from the Qaidam basin of China.</title>
        <authorList>
            <person name="Ma Y."/>
            <person name="Jiang K."/>
            <person name="Xue Y."/>
        </authorList>
    </citation>
    <scope>NUCLEOTIDE SEQUENCE [LARGE SCALE GENOMIC DNA]</scope>
    <source>
        <strain evidence="8">H3B36</strain>
    </source>
</reference>
<keyword evidence="7" id="KW-0031">Aminopeptidase</keyword>
<reference evidence="6 8" key="1">
    <citation type="journal article" date="2015" name="Int. J. Syst. Evol. Microbiol.">
        <title>Complete genome sequence of Salinicoccus halodurans H3B36, isolated from the Qaidam Basin in China.</title>
        <authorList>
            <person name="Jiang K."/>
            <person name="Xue Y."/>
            <person name="Ma Y."/>
        </authorList>
    </citation>
    <scope>NUCLEOTIDE SEQUENCE [LARGE SCALE GENOMIC DNA]</scope>
    <source>
        <strain evidence="6 8">H3B36</strain>
    </source>
</reference>
<evidence type="ECO:0000259" key="4">
    <source>
        <dbReference type="Pfam" id="PF00557"/>
    </source>
</evidence>
<dbReference type="Proteomes" id="UP000034029">
    <property type="component" value="Chromosome"/>
</dbReference>
<dbReference type="Pfam" id="PF00557">
    <property type="entry name" value="Peptidase_M24"/>
    <property type="match status" value="1"/>
</dbReference>
<evidence type="ECO:0000256" key="3">
    <source>
        <dbReference type="ARBA" id="ARBA00023211"/>
    </source>
</evidence>
<evidence type="ECO:0000256" key="1">
    <source>
        <dbReference type="ARBA" id="ARBA00001936"/>
    </source>
</evidence>
<dbReference type="Gene3D" id="3.90.230.10">
    <property type="entry name" value="Creatinase/methionine aminopeptidase superfamily"/>
    <property type="match status" value="1"/>
</dbReference>
<keyword evidence="8" id="KW-1185">Reference proteome</keyword>
<dbReference type="Pfam" id="PF01321">
    <property type="entry name" value="Creatinase_N"/>
    <property type="match status" value="1"/>
</dbReference>
<dbReference type="InterPro" id="IPR000994">
    <property type="entry name" value="Pept_M24"/>
</dbReference>
<protein>
    <submittedName>
        <fullName evidence="6">Metallopeptidase</fullName>
    </submittedName>
    <submittedName>
        <fullName evidence="7">Xaa-Pro aminopeptidase</fullName>
    </submittedName>
</protein>
<comment type="cofactor">
    <cofactor evidence="1">
        <name>Mn(2+)</name>
        <dbReference type="ChEBI" id="CHEBI:29035"/>
    </cofactor>
</comment>
<dbReference type="CDD" id="cd01092">
    <property type="entry name" value="APP-like"/>
    <property type="match status" value="1"/>
</dbReference>
<keyword evidence="7" id="KW-0645">Protease</keyword>
<evidence type="ECO:0000259" key="5">
    <source>
        <dbReference type="Pfam" id="PF01321"/>
    </source>
</evidence>
<feature type="domain" description="Peptidase M24" evidence="4">
    <location>
        <begin position="147"/>
        <end position="351"/>
    </location>
</feature>
<dbReference type="InterPro" id="IPR050659">
    <property type="entry name" value="Peptidase_M24B"/>
</dbReference>
<dbReference type="InterPro" id="IPR029149">
    <property type="entry name" value="Creatin/AminoP/Spt16_N"/>
</dbReference>
<dbReference type="RefSeq" id="WP_046791139.1">
    <property type="nucleotide sequence ID" value="NZ_CP011366.1"/>
</dbReference>
<dbReference type="Gene3D" id="3.40.350.10">
    <property type="entry name" value="Creatinase/prolidase N-terminal domain"/>
    <property type="match status" value="1"/>
</dbReference>